<accession>A0A5J6VLY6</accession>
<proteinExistence type="predicted"/>
<evidence type="ECO:0000313" key="2">
    <source>
        <dbReference type="EMBL" id="QFG74617.1"/>
    </source>
</evidence>
<sequence>MTNLVCRICKGNHLTIKCGKKKENKVCLNYKSSKSVICNKIKPKKNFRTYTVKIENLPEDITIDELYKLTNEWGNIKKINLNYSYYKMAYIEFMDKDDAEWFIEALHKTPFDHQIINVVLM</sequence>
<dbReference type="Pfam" id="PF00076">
    <property type="entry name" value="RRM_1"/>
    <property type="match status" value="1"/>
</dbReference>
<dbReference type="PROSITE" id="PS50102">
    <property type="entry name" value="RRM"/>
    <property type="match status" value="1"/>
</dbReference>
<dbReference type="Gene3D" id="3.30.70.330">
    <property type="match status" value="1"/>
</dbReference>
<dbReference type="SUPFAM" id="SSF54928">
    <property type="entry name" value="RNA-binding domain, RBD"/>
    <property type="match status" value="1"/>
</dbReference>
<reference evidence="2" key="1">
    <citation type="journal article" date="2019" name="Philos. Trans. R. Soc. Lond., B, Biol. Sci.">
        <title>Targeted metagenomic recovery of four divergent viruses reveals shared and distinctive characteristics of giant viruses of marine eukaryotes.</title>
        <authorList>
            <person name="Needham D.M."/>
            <person name="Poirier C."/>
            <person name="Hehenberger E."/>
            <person name="Jimenez V."/>
            <person name="Swalwell J.E."/>
            <person name="Santoro A.E."/>
            <person name="Worden A.Z."/>
        </authorList>
    </citation>
    <scope>NUCLEOTIDE SEQUENCE</scope>
    <source>
        <strain evidence="2">MPacV-611</strain>
    </source>
</reference>
<evidence type="ECO:0000259" key="1">
    <source>
        <dbReference type="PROSITE" id="PS50102"/>
    </source>
</evidence>
<name>A0A5J6VLY6_9VIRU</name>
<dbReference type="InterPro" id="IPR012677">
    <property type="entry name" value="Nucleotide-bd_a/b_plait_sf"/>
</dbReference>
<dbReference type="GO" id="GO:0003723">
    <property type="term" value="F:RNA binding"/>
    <property type="evidence" value="ECO:0007669"/>
    <property type="project" value="InterPro"/>
</dbReference>
<dbReference type="InterPro" id="IPR000504">
    <property type="entry name" value="RRM_dom"/>
</dbReference>
<dbReference type="InterPro" id="IPR035979">
    <property type="entry name" value="RBD_domain_sf"/>
</dbReference>
<organism evidence="2">
    <name type="scientific">Megaviridae environmental sample</name>
    <dbReference type="NCBI Taxonomy" id="1737588"/>
    <lineage>
        <taxon>Viruses</taxon>
        <taxon>Varidnaviria</taxon>
        <taxon>Bamfordvirae</taxon>
        <taxon>Nucleocytoviricota</taxon>
        <taxon>Megaviricetes</taxon>
        <taxon>Imitervirales</taxon>
        <taxon>Mimiviridae</taxon>
        <taxon>environmental samples</taxon>
    </lineage>
</organism>
<dbReference type="SMART" id="SM00360">
    <property type="entry name" value="RRM"/>
    <property type="match status" value="1"/>
</dbReference>
<dbReference type="EMBL" id="MN448289">
    <property type="protein sequence ID" value="QFG74617.1"/>
    <property type="molecule type" value="Genomic_DNA"/>
</dbReference>
<feature type="domain" description="RRM" evidence="1">
    <location>
        <begin position="50"/>
        <end position="121"/>
    </location>
</feature>
<protein>
    <recommendedName>
        <fullName evidence="1">RRM domain-containing protein</fullName>
    </recommendedName>
</protein>